<reference evidence="7" key="1">
    <citation type="submission" date="2016-07" db="EMBL/GenBank/DDBJ databases">
        <authorList>
            <person name="Florea S."/>
            <person name="Webb J.S."/>
            <person name="Jaromczyk J."/>
            <person name="Schardl C.L."/>
        </authorList>
    </citation>
    <scope>NUCLEOTIDE SEQUENCE [LARGE SCALE GENOMIC DNA]</scope>
    <source>
        <strain evidence="7">MIT 01-6242</strain>
    </source>
</reference>
<comment type="similarity">
    <text evidence="2">Belongs to the pseudouridine synthase RluA family.</text>
</comment>
<dbReference type="GO" id="GO:0009982">
    <property type="term" value="F:pseudouridine synthase activity"/>
    <property type="evidence" value="ECO:0007669"/>
    <property type="project" value="InterPro"/>
</dbReference>
<evidence type="ECO:0000256" key="3">
    <source>
        <dbReference type="ARBA" id="ARBA00031870"/>
    </source>
</evidence>
<protein>
    <recommendedName>
        <fullName evidence="3">RNA pseudouridylate synthase</fullName>
    </recommendedName>
    <alternativeName>
        <fullName evidence="4">RNA-uridine isomerase</fullName>
    </alternativeName>
</protein>
<dbReference type="Pfam" id="PF00849">
    <property type="entry name" value="PseudoU_synth_2"/>
    <property type="match status" value="1"/>
</dbReference>
<accession>A0A1B1U532</accession>
<evidence type="ECO:0000256" key="1">
    <source>
        <dbReference type="ARBA" id="ARBA00000073"/>
    </source>
</evidence>
<organism evidence="6 7">
    <name type="scientific">Helicobacter enhydrae</name>
    <dbReference type="NCBI Taxonomy" id="222136"/>
    <lineage>
        <taxon>Bacteria</taxon>
        <taxon>Pseudomonadati</taxon>
        <taxon>Campylobacterota</taxon>
        <taxon>Epsilonproteobacteria</taxon>
        <taxon>Campylobacterales</taxon>
        <taxon>Helicobacteraceae</taxon>
        <taxon>Helicobacter</taxon>
    </lineage>
</organism>
<dbReference type="KEGG" id="het:BBW65_03045"/>
<evidence type="ECO:0000313" key="7">
    <source>
        <dbReference type="Proteomes" id="UP000092884"/>
    </source>
</evidence>
<dbReference type="STRING" id="222136.BBW65_03045"/>
<evidence type="ECO:0000256" key="4">
    <source>
        <dbReference type="ARBA" id="ARBA00033164"/>
    </source>
</evidence>
<dbReference type="PANTHER" id="PTHR21600:SF44">
    <property type="entry name" value="RIBOSOMAL LARGE SUBUNIT PSEUDOURIDINE SYNTHASE D"/>
    <property type="match status" value="1"/>
</dbReference>
<dbReference type="InterPro" id="IPR050188">
    <property type="entry name" value="RluA_PseudoU_synthase"/>
</dbReference>
<dbReference type="EMBL" id="CP016503">
    <property type="protein sequence ID" value="ANV97841.1"/>
    <property type="molecule type" value="Genomic_DNA"/>
</dbReference>
<evidence type="ECO:0000313" key="6">
    <source>
        <dbReference type="EMBL" id="ANV97841.1"/>
    </source>
</evidence>
<feature type="domain" description="Pseudouridine synthase RsuA/RluA-like" evidence="5">
    <location>
        <begin position="77"/>
        <end position="229"/>
    </location>
</feature>
<dbReference type="PANTHER" id="PTHR21600">
    <property type="entry name" value="MITOCHONDRIAL RNA PSEUDOURIDINE SYNTHASE"/>
    <property type="match status" value="1"/>
</dbReference>
<dbReference type="OrthoDB" id="128480at2"/>
<dbReference type="GO" id="GO:0000455">
    <property type="term" value="P:enzyme-directed rRNA pseudouridine synthesis"/>
    <property type="evidence" value="ECO:0007669"/>
    <property type="project" value="TreeGrafter"/>
</dbReference>
<dbReference type="GO" id="GO:0140098">
    <property type="term" value="F:catalytic activity, acting on RNA"/>
    <property type="evidence" value="ECO:0007669"/>
    <property type="project" value="UniProtKB-ARBA"/>
</dbReference>
<proteinExistence type="inferred from homology"/>
<dbReference type="AlphaFoldDB" id="A0A1B1U532"/>
<dbReference type="InterPro" id="IPR006145">
    <property type="entry name" value="PsdUridine_synth_RsuA/RluA"/>
</dbReference>
<dbReference type="CDD" id="cd02869">
    <property type="entry name" value="PseudoU_synth_RluA_like"/>
    <property type="match status" value="1"/>
</dbReference>
<keyword evidence="7" id="KW-1185">Reference proteome</keyword>
<dbReference type="SUPFAM" id="SSF55120">
    <property type="entry name" value="Pseudouridine synthase"/>
    <property type="match status" value="1"/>
</dbReference>
<dbReference type="GO" id="GO:0003723">
    <property type="term" value="F:RNA binding"/>
    <property type="evidence" value="ECO:0007669"/>
    <property type="project" value="InterPro"/>
</dbReference>
<evidence type="ECO:0000259" key="5">
    <source>
        <dbReference type="Pfam" id="PF00849"/>
    </source>
</evidence>
<name>A0A1B1U532_9HELI</name>
<sequence length="304" mass="34836">MSFIWHTYHINTPTKSFLWLIQTLKCSQKEAQRILDKCRLVQNGIPIHKSQIISGEVKLLEFRPQTLQIPKILQTPYFVIYDKPHQLLTHPKGIHQHLSLCDSLKAEFGNGANPIHRLDFETRGLVLCGIDKKYESALKALFETNQVQKTYIARVRGHLTEARLIDAPILVPPKDKKSKNLAIRSSISPLGKPSQTHITPLRYDPDTDTTLLEVRPITGRTHQIRLHLHSIQHPILGDPLYGSSDTDSMAFLDNGMSTEERAHHFGSSYLHLWAYGLEFGIFGREYKIFLNSCYDCIFYPKDLT</sequence>
<gene>
    <name evidence="6" type="ORF">BBW65_03045</name>
</gene>
<dbReference type="InterPro" id="IPR020103">
    <property type="entry name" value="PsdUridine_synth_cat_dom_sf"/>
</dbReference>
<evidence type="ECO:0000256" key="2">
    <source>
        <dbReference type="ARBA" id="ARBA00010876"/>
    </source>
</evidence>
<dbReference type="RefSeq" id="WP_066339521.1">
    <property type="nucleotide sequence ID" value="NZ_CP016503.1"/>
</dbReference>
<dbReference type="Gene3D" id="3.30.2350.10">
    <property type="entry name" value="Pseudouridine synthase"/>
    <property type="match status" value="1"/>
</dbReference>
<dbReference type="Proteomes" id="UP000092884">
    <property type="component" value="Chromosome"/>
</dbReference>
<comment type="catalytic activity">
    <reaction evidence="1">
        <text>a uridine in RNA = a pseudouridine in RNA</text>
        <dbReference type="Rhea" id="RHEA:48348"/>
        <dbReference type="Rhea" id="RHEA-COMP:12068"/>
        <dbReference type="Rhea" id="RHEA-COMP:12069"/>
        <dbReference type="ChEBI" id="CHEBI:65314"/>
        <dbReference type="ChEBI" id="CHEBI:65315"/>
    </reaction>
</comment>